<dbReference type="InterPro" id="IPR014914">
    <property type="entry name" value="RES_dom"/>
</dbReference>
<organism evidence="2 3">
    <name type="scientific">Sphingomonas cavernae</name>
    <dbReference type="NCBI Taxonomy" id="2320861"/>
    <lineage>
        <taxon>Bacteria</taxon>
        <taxon>Pseudomonadati</taxon>
        <taxon>Pseudomonadota</taxon>
        <taxon>Alphaproteobacteria</taxon>
        <taxon>Sphingomonadales</taxon>
        <taxon>Sphingomonadaceae</taxon>
        <taxon>Sphingomonas</taxon>
    </lineage>
</organism>
<dbReference type="EMBL" id="QYUM01000003">
    <property type="protein sequence ID" value="RJF90814.1"/>
    <property type="molecule type" value="Genomic_DNA"/>
</dbReference>
<gene>
    <name evidence="2" type="ORF">D3876_11520</name>
</gene>
<evidence type="ECO:0000259" key="1">
    <source>
        <dbReference type="SMART" id="SM00953"/>
    </source>
</evidence>
<proteinExistence type="predicted"/>
<evidence type="ECO:0000313" key="3">
    <source>
        <dbReference type="Proteomes" id="UP000286100"/>
    </source>
</evidence>
<name>A0A418WL85_9SPHN</name>
<keyword evidence="3" id="KW-1185">Reference proteome</keyword>
<dbReference type="OrthoDB" id="9789501at2"/>
<comment type="caution">
    <text evidence="2">The sequence shown here is derived from an EMBL/GenBank/DDBJ whole genome shotgun (WGS) entry which is preliminary data.</text>
</comment>
<feature type="domain" description="RES" evidence="1">
    <location>
        <begin position="11"/>
        <end position="131"/>
    </location>
</feature>
<reference evidence="2 3" key="1">
    <citation type="submission" date="2018-09" db="EMBL/GenBank/DDBJ databases">
        <authorList>
            <person name="Zhu H."/>
        </authorList>
    </citation>
    <scope>NUCLEOTIDE SEQUENCE [LARGE SCALE GENOMIC DNA]</scope>
    <source>
        <strain evidence="2 3">K2R01-6</strain>
    </source>
</reference>
<dbReference type="SMART" id="SM00953">
    <property type="entry name" value="RES"/>
    <property type="match status" value="1"/>
</dbReference>
<protein>
    <submittedName>
        <fullName evidence="2">RES domain-containing protein</fullName>
    </submittedName>
</protein>
<evidence type="ECO:0000313" key="2">
    <source>
        <dbReference type="EMBL" id="RJF90814.1"/>
    </source>
</evidence>
<accession>A0A418WL85</accession>
<dbReference type="RefSeq" id="WP_119762315.1">
    <property type="nucleotide sequence ID" value="NZ_QYUM01000003.1"/>
</dbReference>
<dbReference type="Pfam" id="PF08808">
    <property type="entry name" value="RES"/>
    <property type="match status" value="1"/>
</dbReference>
<sequence length="144" mass="16171">MIVWRISEHADLDGVGGTIVGGRWHSKGRPIVYAADSSALAMLEVLVHLEVETMPAPFQLMRIAFDDGLAATEWPENRLPRDIAESRAWGDTWLKTAETPVARVPSVIAPDGTNWLLNPLHPAARSARILAKSRWPWDKRLFRR</sequence>
<dbReference type="Proteomes" id="UP000286100">
    <property type="component" value="Unassembled WGS sequence"/>
</dbReference>
<dbReference type="AlphaFoldDB" id="A0A418WL85"/>